<accession>A0A8B2NMR7</accession>
<evidence type="ECO:0000256" key="1">
    <source>
        <dbReference type="SAM" id="Coils"/>
    </source>
</evidence>
<protein>
    <submittedName>
        <fullName evidence="2">Uncharacterized protein</fullName>
    </submittedName>
</protein>
<dbReference type="AlphaFoldDB" id="A0A8B2NMR7"/>
<evidence type="ECO:0000313" key="3">
    <source>
        <dbReference type="Proteomes" id="UP000249590"/>
    </source>
</evidence>
<dbReference type="Proteomes" id="UP000249590">
    <property type="component" value="Unassembled WGS sequence"/>
</dbReference>
<name>A0A8B2NMR7_9HYPH</name>
<organism evidence="2 3">
    <name type="scientific">Acuticoccus sediminis</name>
    <dbReference type="NCBI Taxonomy" id="2184697"/>
    <lineage>
        <taxon>Bacteria</taxon>
        <taxon>Pseudomonadati</taxon>
        <taxon>Pseudomonadota</taxon>
        <taxon>Alphaproteobacteria</taxon>
        <taxon>Hyphomicrobiales</taxon>
        <taxon>Amorphaceae</taxon>
        <taxon>Acuticoccus</taxon>
    </lineage>
</organism>
<proteinExistence type="predicted"/>
<comment type="caution">
    <text evidence="2">The sequence shown here is derived from an EMBL/GenBank/DDBJ whole genome shotgun (WGS) entry which is preliminary data.</text>
</comment>
<dbReference type="EMBL" id="QHHQ01000005">
    <property type="protein sequence ID" value="RAH99177.1"/>
    <property type="molecule type" value="Genomic_DNA"/>
</dbReference>
<evidence type="ECO:0000313" key="2">
    <source>
        <dbReference type="EMBL" id="RAH99177.1"/>
    </source>
</evidence>
<feature type="coiled-coil region" evidence="1">
    <location>
        <begin position="18"/>
        <end position="116"/>
    </location>
</feature>
<dbReference type="InterPro" id="IPR027417">
    <property type="entry name" value="P-loop_NTPase"/>
</dbReference>
<gene>
    <name evidence="2" type="ORF">DLJ53_21765</name>
</gene>
<dbReference type="Gene3D" id="3.40.50.300">
    <property type="entry name" value="P-loop containing nucleotide triphosphate hydrolases"/>
    <property type="match status" value="1"/>
</dbReference>
<sequence length="303" mass="33923">MPLAEAVQDKAQKLHLDLELARTRLKGSEERLSRAVEAYSEQRKQLDAIRDELDAAKRNVRRIQKQLPSETYAEEIDYDNRIETFRREVLAFRAERDQAEDDISSLLSDLSEATVKIRSDLESIFARRAKAFFAEGVRLVYDPRRERIGQGGRTFEFPAFEVELTSGSAVGEYIRRDEDDVSLSQREYIDLIFRMSLVEALGENNAGTFVVDGPEGSVDAVFARRAGELFSGVAASGSAMSVILACNVVAGDFIPYTLKNFRTTKAREDRTVNLMHLAAPTAALSNLRADYDSAVDEILGRTV</sequence>
<reference evidence="2 3" key="1">
    <citation type="submission" date="2018-05" db="EMBL/GenBank/DDBJ databases">
        <title>Acuticoccus sediminis sp. nov., isolated from deep-sea sediment of Indian Ocean.</title>
        <authorList>
            <person name="Liu X."/>
            <person name="Lai Q."/>
            <person name="Du Y."/>
            <person name="Sun F."/>
            <person name="Zhang X."/>
            <person name="Wang S."/>
            <person name="Shao Z."/>
        </authorList>
    </citation>
    <scope>NUCLEOTIDE SEQUENCE [LARGE SCALE GENOMIC DNA]</scope>
    <source>
        <strain evidence="2 3">PTG4-2</strain>
    </source>
</reference>
<keyword evidence="1" id="KW-0175">Coiled coil</keyword>
<keyword evidence="3" id="KW-1185">Reference proteome</keyword>